<keyword evidence="12" id="KW-1185">Reference proteome</keyword>
<dbReference type="Gene3D" id="1.10.287.130">
    <property type="match status" value="1"/>
</dbReference>
<dbReference type="InterPro" id="IPR035965">
    <property type="entry name" value="PAS-like_dom_sf"/>
</dbReference>
<dbReference type="SMART" id="SM00388">
    <property type="entry name" value="HisKA"/>
    <property type="match status" value="1"/>
</dbReference>
<keyword evidence="4" id="KW-0808">Transferase</keyword>
<dbReference type="InterPro" id="IPR011006">
    <property type="entry name" value="CheY-like_superfamily"/>
</dbReference>
<dbReference type="PANTHER" id="PTHR43065">
    <property type="entry name" value="SENSOR HISTIDINE KINASE"/>
    <property type="match status" value="1"/>
</dbReference>
<dbReference type="InterPro" id="IPR003661">
    <property type="entry name" value="HisK_dim/P_dom"/>
</dbReference>
<dbReference type="Gene3D" id="3.30.565.10">
    <property type="entry name" value="Histidine kinase-like ATPase, C-terminal domain"/>
    <property type="match status" value="1"/>
</dbReference>
<dbReference type="InterPro" id="IPR003018">
    <property type="entry name" value="GAF"/>
</dbReference>
<dbReference type="Pfam" id="PF13426">
    <property type="entry name" value="PAS_9"/>
    <property type="match status" value="1"/>
</dbReference>
<dbReference type="Pfam" id="PF00512">
    <property type="entry name" value="HisKA"/>
    <property type="match status" value="1"/>
</dbReference>
<dbReference type="PROSITE" id="PS50112">
    <property type="entry name" value="PAS"/>
    <property type="match status" value="1"/>
</dbReference>
<dbReference type="InterPro" id="IPR000014">
    <property type="entry name" value="PAS"/>
</dbReference>
<dbReference type="InterPro" id="IPR036097">
    <property type="entry name" value="HisK_dim/P_sf"/>
</dbReference>
<evidence type="ECO:0000256" key="3">
    <source>
        <dbReference type="ARBA" id="ARBA00022553"/>
    </source>
</evidence>
<evidence type="ECO:0000256" key="2">
    <source>
        <dbReference type="ARBA" id="ARBA00012438"/>
    </source>
</evidence>
<evidence type="ECO:0000313" key="12">
    <source>
        <dbReference type="Proteomes" id="UP000055136"/>
    </source>
</evidence>
<dbReference type="InterPro" id="IPR029016">
    <property type="entry name" value="GAF-like_dom_sf"/>
</dbReference>
<accession>A0A0S2THF8</accession>
<dbReference type="SUPFAM" id="SSF47384">
    <property type="entry name" value="Homodimeric domain of signal transducing histidine kinase"/>
    <property type="match status" value="1"/>
</dbReference>
<feature type="domain" description="Histidine kinase" evidence="7">
    <location>
        <begin position="449"/>
        <end position="675"/>
    </location>
</feature>
<dbReference type="SUPFAM" id="SSF55874">
    <property type="entry name" value="ATPase domain of HSP90 chaperone/DNA topoisomerase II/histidine kinase"/>
    <property type="match status" value="1"/>
</dbReference>
<feature type="modified residue" description="4-aspartylphosphate" evidence="6">
    <location>
        <position position="750"/>
    </location>
</feature>
<dbReference type="SMART" id="SM00387">
    <property type="entry name" value="HATPase_c"/>
    <property type="match status" value="1"/>
</dbReference>
<dbReference type="EC" id="2.7.13.3" evidence="2"/>
<dbReference type="InterPro" id="IPR005467">
    <property type="entry name" value="His_kinase_dom"/>
</dbReference>
<dbReference type="PROSITE" id="PS50109">
    <property type="entry name" value="HIS_KIN"/>
    <property type="match status" value="1"/>
</dbReference>
<dbReference type="SMART" id="SM00448">
    <property type="entry name" value="REC"/>
    <property type="match status" value="1"/>
</dbReference>
<feature type="domain" description="Response regulatory" evidence="8">
    <location>
        <begin position="699"/>
        <end position="815"/>
    </location>
</feature>
<evidence type="ECO:0000259" key="7">
    <source>
        <dbReference type="PROSITE" id="PS50109"/>
    </source>
</evidence>
<evidence type="ECO:0000313" key="11">
    <source>
        <dbReference type="EMBL" id="ALP54493.1"/>
    </source>
</evidence>
<gene>
    <name evidence="11" type="ORF">Tel_15795</name>
</gene>
<dbReference type="PROSITE" id="PS50110">
    <property type="entry name" value="RESPONSE_REGULATORY"/>
    <property type="match status" value="1"/>
</dbReference>
<dbReference type="PANTHER" id="PTHR43065:SF42">
    <property type="entry name" value="TWO-COMPONENT SENSOR PPRA"/>
    <property type="match status" value="1"/>
</dbReference>
<evidence type="ECO:0000259" key="10">
    <source>
        <dbReference type="PROSITE" id="PS50113"/>
    </source>
</evidence>
<dbReference type="InterPro" id="IPR001789">
    <property type="entry name" value="Sig_transdc_resp-reg_receiver"/>
</dbReference>
<dbReference type="Proteomes" id="UP000055136">
    <property type="component" value="Chromosome"/>
</dbReference>
<dbReference type="InterPro" id="IPR036890">
    <property type="entry name" value="HATPase_C_sf"/>
</dbReference>
<evidence type="ECO:0000256" key="1">
    <source>
        <dbReference type="ARBA" id="ARBA00000085"/>
    </source>
</evidence>
<protein>
    <recommendedName>
        <fullName evidence="2">histidine kinase</fullName>
        <ecNumber evidence="2">2.7.13.3</ecNumber>
    </recommendedName>
</protein>
<dbReference type="InterPro" id="IPR003594">
    <property type="entry name" value="HATPase_dom"/>
</dbReference>
<dbReference type="Pfam" id="PF02518">
    <property type="entry name" value="HATPase_c"/>
    <property type="match status" value="1"/>
</dbReference>
<dbReference type="Gene3D" id="3.30.450.20">
    <property type="entry name" value="PAS domain"/>
    <property type="match status" value="2"/>
</dbReference>
<dbReference type="GO" id="GO:0000155">
    <property type="term" value="F:phosphorelay sensor kinase activity"/>
    <property type="evidence" value="ECO:0007669"/>
    <property type="project" value="InterPro"/>
</dbReference>
<feature type="domain" description="PAC" evidence="10">
    <location>
        <begin position="379"/>
        <end position="429"/>
    </location>
</feature>
<evidence type="ECO:0000259" key="8">
    <source>
        <dbReference type="PROSITE" id="PS50110"/>
    </source>
</evidence>
<dbReference type="Gene3D" id="3.30.450.40">
    <property type="match status" value="1"/>
</dbReference>
<dbReference type="SMART" id="SM00091">
    <property type="entry name" value="PAS"/>
    <property type="match status" value="2"/>
</dbReference>
<evidence type="ECO:0000256" key="5">
    <source>
        <dbReference type="ARBA" id="ARBA00022777"/>
    </source>
</evidence>
<name>A0A0S2THF8_9GAMM</name>
<dbReference type="Pfam" id="PF08448">
    <property type="entry name" value="PAS_4"/>
    <property type="match status" value="1"/>
</dbReference>
<comment type="catalytic activity">
    <reaction evidence="1">
        <text>ATP + protein L-histidine = ADP + protein N-phospho-L-histidine.</text>
        <dbReference type="EC" id="2.7.13.3"/>
    </reaction>
</comment>
<dbReference type="SUPFAM" id="SSF52172">
    <property type="entry name" value="CheY-like"/>
    <property type="match status" value="1"/>
</dbReference>
<sequence>MNQDARRQPYPVDLGAILANAARAVSAKSDAIFAELVRQIAEALAVEYAFIGQLAPEGKDTIHAIAAHFSGRPAPLFSYSLAGTPCRDVINQHYRYYPRDAQRIFDDSHLKELAVEGYAAIPLYSSHGEVIGLMAVMHTQPLQQAALVEQLLRIFSVRAASELERLAADRAAQEKGELYRAIFHGTRDALAFWSLDGRLVDVNPAFCQLGCHKQTGDREAILAADPATLFPVSCADTLQALLASVAQGRPFSAEQDLESAAGVTTLEIRGEPVNYQGTPHALMILRDITEDRRHEAALRQSEDRLRATVEAALDCIISMDAQGNIIEFNPAAERCFGYRRQAIVGKPLAEHLIPADKRQRHLQGMKRYLDDGDPYFLRKRFEVTGLRADGSEFPAELTIDVTEGEQGQIFITYLRDITEAKQSEIERQRLQAQLIQAQKMEAIGHLSGGIAHDFNNILTGVMGYLVMATEKAEALGDARMLTYLERASRAGQRARDLIQQMLTFSRGQRGEPQQLRLEPLIKESMRLLEPMLPASIEIHTELARNIAPVWADPVQIEQVIMNLCINARDAIGQGSGRIAIRLQQRSHRDSVCSACQKGIRGPFVELSVSDSGCGIDPAQLNRIFEPFFSTKETGKGSGMGLSTTHGIVHEYGGHIMVASVPGEGASFRLLFPINDDAAACADEPNPVQSVVHAQPMAGRVLLVDDDTTVREFMRDRLETWGLDVTSFANGAEAQQQIQSPHQPYALIILDQTMPRLTGLALAQWLRERDYPAPIILYSGYSDEINASELSRLKIDVFIKKPIDDELLYTQVKRLLTQHESS</sequence>
<dbReference type="InterPro" id="IPR013656">
    <property type="entry name" value="PAS_4"/>
</dbReference>
<dbReference type="InterPro" id="IPR000700">
    <property type="entry name" value="PAS-assoc_C"/>
</dbReference>
<dbReference type="CDD" id="cd00082">
    <property type="entry name" value="HisKA"/>
    <property type="match status" value="1"/>
</dbReference>
<dbReference type="SUPFAM" id="SSF55785">
    <property type="entry name" value="PYP-like sensor domain (PAS domain)"/>
    <property type="match status" value="2"/>
</dbReference>
<dbReference type="SMART" id="SM00065">
    <property type="entry name" value="GAF"/>
    <property type="match status" value="1"/>
</dbReference>
<dbReference type="AlphaFoldDB" id="A0A0S2THF8"/>
<feature type="domain" description="PAS" evidence="9">
    <location>
        <begin position="301"/>
        <end position="372"/>
    </location>
</feature>
<organism evidence="11 12">
    <name type="scientific">Candidatus Tenderia electrophaga</name>
    <dbReference type="NCBI Taxonomy" id="1748243"/>
    <lineage>
        <taxon>Bacteria</taxon>
        <taxon>Pseudomonadati</taxon>
        <taxon>Pseudomonadota</taxon>
        <taxon>Gammaproteobacteria</taxon>
        <taxon>Candidatus Tenderiales</taxon>
        <taxon>Candidatus Tenderiaceae</taxon>
        <taxon>Candidatus Tenderia</taxon>
    </lineage>
</organism>
<dbReference type="KEGG" id="tee:Tel_15795"/>
<reference evidence="11" key="1">
    <citation type="submission" date="2015-10" db="EMBL/GenBank/DDBJ databases">
        <title>Description of Candidatus Tenderia electrophaga gen. nov, sp. nov., an Uncultivated Electroautotroph from a Biocathode Enrichment.</title>
        <authorList>
            <person name="Eddie B.J."/>
            <person name="Malanoski A.P."/>
            <person name="Wang Z."/>
            <person name="Hall R.J."/>
            <person name="Oh S.D."/>
            <person name="Heiner C."/>
            <person name="Lin B."/>
            <person name="Strycharz-Glaven S.M."/>
        </authorList>
    </citation>
    <scope>NUCLEOTIDE SEQUENCE [LARGE SCALE GENOMIC DNA]</scope>
    <source>
        <strain evidence="11">NRL1</strain>
    </source>
</reference>
<dbReference type="EMBL" id="CP013099">
    <property type="protein sequence ID" value="ALP54493.1"/>
    <property type="molecule type" value="Genomic_DNA"/>
</dbReference>
<dbReference type="SUPFAM" id="SSF55781">
    <property type="entry name" value="GAF domain-like"/>
    <property type="match status" value="1"/>
</dbReference>
<proteinExistence type="predicted"/>
<dbReference type="NCBIfam" id="TIGR00229">
    <property type="entry name" value="sensory_box"/>
    <property type="match status" value="2"/>
</dbReference>
<dbReference type="Pfam" id="PF00072">
    <property type="entry name" value="Response_reg"/>
    <property type="match status" value="1"/>
</dbReference>
<evidence type="ECO:0000256" key="4">
    <source>
        <dbReference type="ARBA" id="ARBA00022679"/>
    </source>
</evidence>
<dbReference type="STRING" id="1748243.Tel_15795"/>
<keyword evidence="3 6" id="KW-0597">Phosphoprotein</keyword>
<evidence type="ECO:0000259" key="9">
    <source>
        <dbReference type="PROSITE" id="PS50112"/>
    </source>
</evidence>
<dbReference type="InterPro" id="IPR004358">
    <property type="entry name" value="Sig_transdc_His_kin-like_C"/>
</dbReference>
<dbReference type="PRINTS" id="PR00344">
    <property type="entry name" value="BCTRLSENSOR"/>
</dbReference>
<dbReference type="CDD" id="cd00156">
    <property type="entry name" value="REC"/>
    <property type="match status" value="1"/>
</dbReference>
<dbReference type="CDD" id="cd00130">
    <property type="entry name" value="PAS"/>
    <property type="match status" value="1"/>
</dbReference>
<dbReference type="Pfam" id="PF01590">
    <property type="entry name" value="GAF"/>
    <property type="match status" value="1"/>
</dbReference>
<dbReference type="Gene3D" id="3.40.50.2300">
    <property type="match status" value="1"/>
</dbReference>
<dbReference type="PROSITE" id="PS50113">
    <property type="entry name" value="PAC"/>
    <property type="match status" value="1"/>
</dbReference>
<evidence type="ECO:0000256" key="6">
    <source>
        <dbReference type="PROSITE-ProRule" id="PRU00169"/>
    </source>
</evidence>
<keyword evidence="5" id="KW-0418">Kinase</keyword>